<gene>
    <name evidence="2" type="ORF">HWQ62_00307</name>
</gene>
<keyword evidence="1" id="KW-1133">Transmembrane helix</keyword>
<dbReference type="PROSITE" id="PS51257">
    <property type="entry name" value="PROKAR_LIPOPROTEIN"/>
    <property type="match status" value="1"/>
</dbReference>
<name>A0A7M3UNZ4_POV01</name>
<evidence type="ECO:0000313" key="2">
    <source>
        <dbReference type="EMBL" id="QOI90443.1"/>
    </source>
</evidence>
<keyword evidence="1" id="KW-0812">Transmembrane</keyword>
<feature type="transmembrane region" description="Helical" evidence="1">
    <location>
        <begin position="6"/>
        <end position="22"/>
    </location>
</feature>
<evidence type="ECO:0000256" key="1">
    <source>
        <dbReference type="SAM" id="Phobius"/>
    </source>
</evidence>
<keyword evidence="1" id="KW-0472">Membrane</keyword>
<proteinExistence type="predicted"/>
<accession>A0A7M3UNZ4</accession>
<reference evidence="2" key="1">
    <citation type="submission" date="2020-06" db="EMBL/GenBank/DDBJ databases">
        <title>Lateral gene transfer of anion-conducting channel rhodopsins between green algae and giant viruses.</title>
        <authorList>
            <person name="Rozenberg A."/>
            <person name="Oppermann J."/>
            <person name="Wietek J."/>
            <person name="Fernandez Lahore R.G."/>
            <person name="Sandaa R.-A."/>
            <person name="Bratbak G."/>
            <person name="Hegemann P."/>
            <person name="Beja O."/>
        </authorList>
    </citation>
    <scope>NUCLEOTIDE SEQUENCE</scope>
    <source>
        <strain evidence="2">01B</strain>
    </source>
</reference>
<organism evidence="2">
    <name type="scientific">Pyramimonas orientalis virus</name>
    <name type="common">PoV01</name>
    <dbReference type="NCBI Taxonomy" id="455367"/>
    <lineage>
        <taxon>Viruses</taxon>
        <taxon>Varidnaviria</taxon>
        <taxon>Bamfordvirae</taxon>
        <taxon>Nucleocytoviricota</taxon>
        <taxon>Megaviricetes</taxon>
        <taxon>Imitervirales</taxon>
        <taxon>Allomimiviridae</taxon>
        <taxon>Heliosvirus</taxon>
        <taxon>Heliosvirus raunefjordenense</taxon>
    </lineage>
</organism>
<organismHost>
    <name type="scientific">Pyramimonas plurioculata</name>
    <dbReference type="NCBI Taxonomy" id="36893"/>
</organismHost>
<protein>
    <submittedName>
        <fullName evidence="2">Uncharacterized protein</fullName>
    </submittedName>
</protein>
<sequence length="170" mass="19865">MYRVSFWILVVVSMLIGWYACFKIKEQFSQCMQPLTHILSVDVEIIINEDNYVFEYAISKFRKLLKDNKIKKNDFIKTLNNLDEIKKSKTKYEIIHTVGDEIIIYRGGKYYGFHIIFEGNNVVVKGIVNDYDLISRYLKESSKTLEEIKLLYSSDPRLANYSGMSASSET</sequence>
<dbReference type="EMBL" id="MT663537">
    <property type="protein sequence ID" value="QOI90443.1"/>
    <property type="molecule type" value="Genomic_DNA"/>
</dbReference>